<dbReference type="AlphaFoldDB" id="A0A376G288"/>
<sequence>MAIKANKNNYRLTDILYSADVCSKLRIAPKTLQRWEKKGLPFTRSQHTNLKMYLESEIIEWLSQKK</sequence>
<evidence type="ECO:0000313" key="1">
    <source>
        <dbReference type="EMBL" id="STD54444.1"/>
    </source>
</evidence>
<dbReference type="SUPFAM" id="SSF46955">
    <property type="entry name" value="Putative DNA-binding domain"/>
    <property type="match status" value="1"/>
</dbReference>
<reference evidence="1 2" key="1">
    <citation type="submission" date="2018-06" db="EMBL/GenBank/DDBJ databases">
        <authorList>
            <consortium name="Pathogen Informatics"/>
            <person name="Doyle S."/>
        </authorList>
    </citation>
    <scope>NUCLEOTIDE SEQUENCE [LARGE SCALE GENOMIC DNA]</scope>
    <source>
        <strain evidence="1 2">NCTC13456</strain>
    </source>
</reference>
<accession>A0A376G288</accession>
<organism evidence="1 2">
    <name type="scientific">Empedobacter falsenii</name>
    <dbReference type="NCBI Taxonomy" id="343874"/>
    <lineage>
        <taxon>Bacteria</taxon>
        <taxon>Pseudomonadati</taxon>
        <taxon>Bacteroidota</taxon>
        <taxon>Flavobacteriia</taxon>
        <taxon>Flavobacteriales</taxon>
        <taxon>Weeksellaceae</taxon>
        <taxon>Empedobacter</taxon>
    </lineage>
</organism>
<proteinExistence type="predicted"/>
<name>A0A376G288_9FLAO</name>
<dbReference type="Proteomes" id="UP000254737">
    <property type="component" value="Unassembled WGS sequence"/>
</dbReference>
<dbReference type="EMBL" id="UFXS01000001">
    <property type="protein sequence ID" value="STD54444.1"/>
    <property type="molecule type" value="Genomic_DNA"/>
</dbReference>
<evidence type="ECO:0000313" key="2">
    <source>
        <dbReference type="Proteomes" id="UP000254737"/>
    </source>
</evidence>
<gene>
    <name evidence="1" type="ORF">NCTC13456_01018</name>
</gene>
<dbReference type="InterPro" id="IPR009061">
    <property type="entry name" value="DNA-bd_dom_put_sf"/>
</dbReference>
<protein>
    <submittedName>
        <fullName evidence="1">Uncharacterized protein</fullName>
    </submittedName>
</protein>
<dbReference type="RefSeq" id="WP_114999113.1">
    <property type="nucleotide sequence ID" value="NZ_UFXS01000001.1"/>
</dbReference>